<evidence type="ECO:0000313" key="2">
    <source>
        <dbReference type="EMBL" id="MBB4036845.1"/>
    </source>
</evidence>
<protein>
    <recommendedName>
        <fullName evidence="4">SprB repeat-containing protein</fullName>
    </recommendedName>
</protein>
<gene>
    <name evidence="2" type="ORF">GGR21_002758</name>
</gene>
<dbReference type="Proteomes" id="UP000555103">
    <property type="component" value="Unassembled WGS sequence"/>
</dbReference>
<sequence length="1009" mass="109647">MRKLIYPILFIISFFGVVLQAQTTCDNFTVNTVVTPSTCQSNGTVTVTLTGADAAGLFNVQYSLESAVSGGFSLLPTANNVLTGIPAGTYTVTVSAFCDSQGQYSVVKTKTNVVVGGSYQVPELSFVAPGRSSTASTVSPTSRKPYAGCATGQIVMLLKNGNQTATPVFTMTSAPAGVTVPQIVSVSRYSSGSLSAGYIYTLDGLYPSGDYTVEINDGCYVSSKSFTLEELTDMPIPYSTSSYTSLTYNHIRPYLGDNPGCSLINLSLTAPTTSNVDFYQYYRDGLYEVGAAALNQTPTSWTTWEYGNSTPTVDLGSNQLSDFYGSPNKMSIYFRVKNCPSVQSKYDLYIRKPYYFTTGYRYNCDSVKAMIRPWTDYDGVLCYPITFKVVKTDTNEVIREQTNITNPNQIVDSLAFAYKTRYTVSVISNGETIFSVNENHTPDVSYSSTSDHKYCDTWENYYSRSYLNCYPVYVDIKDSGGVTVALDTIYSSASADSYSPPLEYDKAYTFNFTYNIIINGNPYTSSYTKTTANGMPNALTLSIYNSSSYEGCIINNGSLRIYTGTTSRVWPAGTVFTITGPASFGTKTYTVTSSSYYYYIYNLVIPPGDYTVTADYGCGTVSSTTYLPGVYDVEDFTYTTENTCSGMKVTPSATLTYYGNTATTYFRLTSGPAGYDRSVISSGGSFTFSAAGTYILSVVTTNDANRCALVSDTIVYTAPPMELDNTRTSAYACVGSSVGNIALQAINGVAPYTYELWDENNTTQLQGPQTSSDRVVYTYGNPGSTYTVRIADNCGNSFTQQVTVANLETAKLVFAESNPVCYGEDIKLRCLTLGITDYDWTYPDGTTHPGQIQVITGADSSKSGWYKVSVEAEFCGAPVEDSIYISVYNPINITDPGLANQTLQICPRASLTLGETVTGGSGNYTYKWQYSSNGTSWSTSSATTPTFSVTGPNNTTASFSYQYIKRTVTDAACGEFVENYQLNVIPCYIPVNPDLMNLGTGNPMKKSKK</sequence>
<organism evidence="2 3">
    <name type="scientific">Dysgonomonas hofstadii</name>
    <dbReference type="NCBI Taxonomy" id="637886"/>
    <lineage>
        <taxon>Bacteria</taxon>
        <taxon>Pseudomonadati</taxon>
        <taxon>Bacteroidota</taxon>
        <taxon>Bacteroidia</taxon>
        <taxon>Bacteroidales</taxon>
        <taxon>Dysgonomonadaceae</taxon>
        <taxon>Dysgonomonas</taxon>
    </lineage>
</organism>
<feature type="chain" id="PRO_5032672781" description="SprB repeat-containing protein" evidence="1">
    <location>
        <begin position="22"/>
        <end position="1009"/>
    </location>
</feature>
<dbReference type="EMBL" id="JACIEP010000009">
    <property type="protein sequence ID" value="MBB4036845.1"/>
    <property type="molecule type" value="Genomic_DNA"/>
</dbReference>
<evidence type="ECO:0000256" key="1">
    <source>
        <dbReference type="SAM" id="SignalP"/>
    </source>
</evidence>
<evidence type="ECO:0008006" key="4">
    <source>
        <dbReference type="Google" id="ProtNLM"/>
    </source>
</evidence>
<reference evidence="2 3" key="1">
    <citation type="submission" date="2020-08" db="EMBL/GenBank/DDBJ databases">
        <title>Genomic Encyclopedia of Type Strains, Phase IV (KMG-IV): sequencing the most valuable type-strain genomes for metagenomic binning, comparative biology and taxonomic classification.</title>
        <authorList>
            <person name="Goeker M."/>
        </authorList>
    </citation>
    <scope>NUCLEOTIDE SEQUENCE [LARGE SCALE GENOMIC DNA]</scope>
    <source>
        <strain evidence="2 3">DSM 104969</strain>
    </source>
</reference>
<dbReference type="AlphaFoldDB" id="A0A840CVJ9"/>
<evidence type="ECO:0000313" key="3">
    <source>
        <dbReference type="Proteomes" id="UP000555103"/>
    </source>
</evidence>
<name>A0A840CVJ9_9BACT</name>
<keyword evidence="3" id="KW-1185">Reference proteome</keyword>
<accession>A0A840CVJ9</accession>
<proteinExistence type="predicted"/>
<dbReference type="RefSeq" id="WP_183307733.1">
    <property type="nucleotide sequence ID" value="NZ_JACIEP010000009.1"/>
</dbReference>
<comment type="caution">
    <text evidence="2">The sequence shown here is derived from an EMBL/GenBank/DDBJ whole genome shotgun (WGS) entry which is preliminary data.</text>
</comment>
<keyword evidence="1" id="KW-0732">Signal</keyword>
<feature type="signal peptide" evidence="1">
    <location>
        <begin position="1"/>
        <end position="21"/>
    </location>
</feature>